<dbReference type="Proteomes" id="UP000486351">
    <property type="component" value="Unassembled WGS sequence"/>
</dbReference>
<dbReference type="EMBL" id="QXGC01008268">
    <property type="protein sequence ID" value="KAE9159058.1"/>
    <property type="molecule type" value="Genomic_DNA"/>
</dbReference>
<feature type="non-terminal residue" evidence="2">
    <location>
        <position position="1"/>
    </location>
</feature>
<evidence type="ECO:0000256" key="1">
    <source>
        <dbReference type="SAM" id="Phobius"/>
    </source>
</evidence>
<dbReference type="EMBL" id="QXGE01000379">
    <property type="protein sequence ID" value="KAE9314199.1"/>
    <property type="molecule type" value="Genomic_DNA"/>
</dbReference>
<keyword evidence="1" id="KW-1133">Transmembrane helix</keyword>
<reference evidence="6 7" key="1">
    <citation type="submission" date="2018-08" db="EMBL/GenBank/DDBJ databases">
        <title>Genomic investigation of the strawberry pathogen Phytophthora fragariae indicates pathogenicity is determined by transcriptional variation in three key races.</title>
        <authorList>
            <person name="Adams T.M."/>
            <person name="Armitage A.D."/>
            <person name="Sobczyk M.K."/>
            <person name="Bates H.J."/>
            <person name="Dunwell J.M."/>
            <person name="Nellist C.F."/>
            <person name="Harrison R.J."/>
        </authorList>
    </citation>
    <scope>NUCLEOTIDE SEQUENCE [LARGE SCALE GENOMIC DNA]</scope>
    <source>
        <strain evidence="4 6">A4</strain>
        <strain evidence="3 8">BC-23</strain>
        <strain evidence="2 7">NOV-5</strain>
        <strain evidence="5 9">NOV-77</strain>
    </source>
</reference>
<name>A0A6A3U1K7_9STRA</name>
<organism evidence="2 7">
    <name type="scientific">Phytophthora fragariae</name>
    <dbReference type="NCBI Taxonomy" id="53985"/>
    <lineage>
        <taxon>Eukaryota</taxon>
        <taxon>Sar</taxon>
        <taxon>Stramenopiles</taxon>
        <taxon>Oomycota</taxon>
        <taxon>Peronosporomycetes</taxon>
        <taxon>Peronosporales</taxon>
        <taxon>Peronosporaceae</taxon>
        <taxon>Phytophthora</taxon>
    </lineage>
</organism>
<evidence type="ECO:0000313" key="3">
    <source>
        <dbReference type="EMBL" id="KAE9159058.1"/>
    </source>
</evidence>
<evidence type="ECO:0000313" key="8">
    <source>
        <dbReference type="Proteomes" id="UP000476176"/>
    </source>
</evidence>
<dbReference type="Proteomes" id="UP000476176">
    <property type="component" value="Unassembled WGS sequence"/>
</dbReference>
<protein>
    <submittedName>
        <fullName evidence="2">Uncharacterized protein</fullName>
    </submittedName>
</protein>
<evidence type="ECO:0000313" key="2">
    <source>
        <dbReference type="EMBL" id="KAE9143725.1"/>
    </source>
</evidence>
<evidence type="ECO:0000313" key="4">
    <source>
        <dbReference type="EMBL" id="KAE9314199.1"/>
    </source>
</evidence>
<evidence type="ECO:0000313" key="9">
    <source>
        <dbReference type="Proteomes" id="UP000486351"/>
    </source>
</evidence>
<dbReference type="AlphaFoldDB" id="A0A6A3U1K7"/>
<feature type="transmembrane region" description="Helical" evidence="1">
    <location>
        <begin position="14"/>
        <end position="35"/>
    </location>
</feature>
<evidence type="ECO:0000313" key="6">
    <source>
        <dbReference type="Proteomes" id="UP000437068"/>
    </source>
</evidence>
<dbReference type="EMBL" id="QXGA01000596">
    <property type="protein sequence ID" value="KAE9143725.1"/>
    <property type="molecule type" value="Genomic_DNA"/>
</dbReference>
<gene>
    <name evidence="4" type="ORF">PF001_g8377</name>
    <name evidence="3" type="ORF">PF004_g31673</name>
    <name evidence="2" type="ORF">PF006_g11263</name>
    <name evidence="5" type="ORF">PF008_g11545</name>
</gene>
<evidence type="ECO:0000313" key="7">
    <source>
        <dbReference type="Proteomes" id="UP000440732"/>
    </source>
</evidence>
<dbReference type="Proteomes" id="UP000437068">
    <property type="component" value="Unassembled WGS sequence"/>
</dbReference>
<evidence type="ECO:0000313" key="5">
    <source>
        <dbReference type="EMBL" id="KAE9339494.1"/>
    </source>
</evidence>
<dbReference type="EMBL" id="QXFY01000621">
    <property type="protein sequence ID" value="KAE9339494.1"/>
    <property type="molecule type" value="Genomic_DNA"/>
</dbReference>
<keyword evidence="1" id="KW-0812">Transmembrane</keyword>
<accession>A0A6A3U1K7</accession>
<sequence>VAVGGAVRARGVELSLAVLGAVLGLAGAAVVEWGVGLAK</sequence>
<proteinExistence type="predicted"/>
<comment type="caution">
    <text evidence="2">The sequence shown here is derived from an EMBL/GenBank/DDBJ whole genome shotgun (WGS) entry which is preliminary data.</text>
</comment>
<dbReference type="Proteomes" id="UP000440732">
    <property type="component" value="Unassembled WGS sequence"/>
</dbReference>
<keyword evidence="1" id="KW-0472">Membrane</keyword>